<feature type="transmembrane region" description="Helical" evidence="4">
    <location>
        <begin position="255"/>
        <end position="276"/>
    </location>
</feature>
<feature type="domain" description="Major facilitator superfamily (MFS) profile" evidence="5">
    <location>
        <begin position="221"/>
        <end position="417"/>
    </location>
</feature>
<dbReference type="PANTHER" id="PTHR23539:SF1">
    <property type="entry name" value="MAJOR FACILITATOR SUPERFAMILY (MFS) PROFILE DOMAIN-CONTAINING PROTEIN"/>
    <property type="match status" value="1"/>
</dbReference>
<dbReference type="InterPro" id="IPR020846">
    <property type="entry name" value="MFS_dom"/>
</dbReference>
<comment type="caution">
    <text evidence="6">The sequence shown here is derived from an EMBL/GenBank/DDBJ whole genome shotgun (WGS) entry which is preliminary data.</text>
</comment>
<dbReference type="Proteomes" id="UP000698963">
    <property type="component" value="Unassembled WGS sequence"/>
</dbReference>
<dbReference type="RefSeq" id="WP_304120910.1">
    <property type="nucleotide sequence ID" value="NZ_DYZA01000049.1"/>
</dbReference>
<feature type="transmembrane region" description="Helical" evidence="4">
    <location>
        <begin position="76"/>
        <end position="95"/>
    </location>
</feature>
<gene>
    <name evidence="6" type="ORF">K8W16_02655</name>
</gene>
<feature type="transmembrane region" description="Helical" evidence="4">
    <location>
        <begin position="376"/>
        <end position="398"/>
    </location>
</feature>
<proteinExistence type="predicted"/>
<dbReference type="InterPro" id="IPR011701">
    <property type="entry name" value="MFS"/>
</dbReference>
<keyword evidence="1 4" id="KW-0812">Transmembrane</keyword>
<feature type="transmembrane region" description="Helical" evidence="4">
    <location>
        <begin position="221"/>
        <end position="243"/>
    </location>
</feature>
<dbReference type="EMBL" id="DYZA01000049">
    <property type="protein sequence ID" value="HJD96532.1"/>
    <property type="molecule type" value="Genomic_DNA"/>
</dbReference>
<accession>A0A921AVE8</accession>
<evidence type="ECO:0000259" key="5">
    <source>
        <dbReference type="PROSITE" id="PS50850"/>
    </source>
</evidence>
<keyword evidence="3 4" id="KW-0472">Membrane</keyword>
<dbReference type="SUPFAM" id="SSF103473">
    <property type="entry name" value="MFS general substrate transporter"/>
    <property type="match status" value="1"/>
</dbReference>
<evidence type="ECO:0000256" key="2">
    <source>
        <dbReference type="ARBA" id="ARBA00022989"/>
    </source>
</evidence>
<dbReference type="PANTHER" id="PTHR23539">
    <property type="entry name" value="MFS TRANSPORTER"/>
    <property type="match status" value="1"/>
</dbReference>
<evidence type="ECO:0000256" key="1">
    <source>
        <dbReference type="ARBA" id="ARBA00022692"/>
    </source>
</evidence>
<evidence type="ECO:0000256" key="3">
    <source>
        <dbReference type="ARBA" id="ARBA00023136"/>
    </source>
</evidence>
<reference evidence="6" key="2">
    <citation type="submission" date="2021-09" db="EMBL/GenBank/DDBJ databases">
        <authorList>
            <person name="Gilroy R."/>
        </authorList>
    </citation>
    <scope>NUCLEOTIDE SEQUENCE</scope>
    <source>
        <strain evidence="6">ChiGjej2B2-19336</strain>
    </source>
</reference>
<feature type="transmembrane region" description="Helical" evidence="4">
    <location>
        <begin position="46"/>
        <end position="64"/>
    </location>
</feature>
<dbReference type="PROSITE" id="PS50850">
    <property type="entry name" value="MFS"/>
    <property type="match status" value="1"/>
</dbReference>
<feature type="transmembrane region" description="Helical" evidence="4">
    <location>
        <begin position="159"/>
        <end position="179"/>
    </location>
</feature>
<reference evidence="6" key="1">
    <citation type="journal article" date="2021" name="PeerJ">
        <title>Extensive microbial diversity within the chicken gut microbiome revealed by metagenomics and culture.</title>
        <authorList>
            <person name="Gilroy R."/>
            <person name="Ravi A."/>
            <person name="Getino M."/>
            <person name="Pursley I."/>
            <person name="Horton D.L."/>
            <person name="Alikhan N.F."/>
            <person name="Baker D."/>
            <person name="Gharbi K."/>
            <person name="Hall N."/>
            <person name="Watson M."/>
            <person name="Adriaenssens E.M."/>
            <person name="Foster-Nyarko E."/>
            <person name="Jarju S."/>
            <person name="Secka A."/>
            <person name="Antonio M."/>
            <person name="Oren A."/>
            <person name="Chaudhuri R.R."/>
            <person name="La Ragione R."/>
            <person name="Hildebrand F."/>
            <person name="Pallen M.J."/>
        </authorList>
    </citation>
    <scope>NUCLEOTIDE SEQUENCE</scope>
    <source>
        <strain evidence="6">ChiGjej2B2-19336</strain>
    </source>
</reference>
<name>A0A921AVE8_9BACT</name>
<dbReference type="AlphaFoldDB" id="A0A921AVE8"/>
<keyword evidence="2 4" id="KW-1133">Transmembrane helix</keyword>
<feature type="transmembrane region" description="Helical" evidence="4">
    <location>
        <begin position="321"/>
        <end position="339"/>
    </location>
</feature>
<sequence length="417" mass="43117">MAEDLSRQRSLMFLSLLCFALADVRDGLGPFLGVYFQQQGWTPDAIGFVMTAGGLAELFCNTPLGALADHTRFKRGLIALSVVLIVAGCGMVFLWDGALAAGSSKILQSVAAAAVMPALTGITLGMVGQKGLPARLGVNEAWSHGGNAATAALSGIVGYFYGIIAVFFVMAMMGVLALFSLARINSAHIDYCAARGLGEGDGGQRNSLRSRDVRLLFGDKALLAVALTLFFFHLGNAALLPLLGQSAVARFEMNGAAYTAGTVILAQAAMIVVALWGSRVAQKKGYGWLFLIALLALPLRGAIAGLWASPWNILPVQMLDGVGAGLLGVATPGIVARLLQGSGHINMGLGLVLTIQGVGASLSNAYGGLFAHHMSYSAAFLALAAAPCLGLFLFLAAVRTLPALAGTLKPVGEARLS</sequence>
<dbReference type="Gene3D" id="1.20.1250.20">
    <property type="entry name" value="MFS general substrate transporter like domains"/>
    <property type="match status" value="2"/>
</dbReference>
<organism evidence="6 7">
    <name type="scientific">Mailhella massiliensis</name>
    <dbReference type="NCBI Taxonomy" id="1903261"/>
    <lineage>
        <taxon>Bacteria</taxon>
        <taxon>Pseudomonadati</taxon>
        <taxon>Thermodesulfobacteriota</taxon>
        <taxon>Desulfovibrionia</taxon>
        <taxon>Desulfovibrionales</taxon>
        <taxon>Desulfovibrionaceae</taxon>
        <taxon>Mailhella</taxon>
    </lineage>
</organism>
<evidence type="ECO:0000313" key="7">
    <source>
        <dbReference type="Proteomes" id="UP000698963"/>
    </source>
</evidence>
<evidence type="ECO:0000313" key="6">
    <source>
        <dbReference type="EMBL" id="HJD96532.1"/>
    </source>
</evidence>
<feature type="transmembrane region" description="Helical" evidence="4">
    <location>
        <begin position="351"/>
        <end position="370"/>
    </location>
</feature>
<evidence type="ECO:0000256" key="4">
    <source>
        <dbReference type="SAM" id="Phobius"/>
    </source>
</evidence>
<dbReference type="GO" id="GO:0022857">
    <property type="term" value="F:transmembrane transporter activity"/>
    <property type="evidence" value="ECO:0007669"/>
    <property type="project" value="InterPro"/>
</dbReference>
<dbReference type="Pfam" id="PF07690">
    <property type="entry name" value="MFS_1"/>
    <property type="match status" value="1"/>
</dbReference>
<dbReference type="InterPro" id="IPR036259">
    <property type="entry name" value="MFS_trans_sf"/>
</dbReference>
<protein>
    <submittedName>
        <fullName evidence="6">MFS transporter</fullName>
    </submittedName>
</protein>
<feature type="transmembrane region" description="Helical" evidence="4">
    <location>
        <begin position="288"/>
        <end position="309"/>
    </location>
</feature>